<feature type="region of interest" description="Disordered" evidence="1">
    <location>
        <begin position="1"/>
        <end position="31"/>
    </location>
</feature>
<comment type="caution">
    <text evidence="2">The sequence shown here is derived from an EMBL/GenBank/DDBJ whole genome shotgun (WGS) entry which is preliminary data.</text>
</comment>
<keyword evidence="3" id="KW-1185">Reference proteome</keyword>
<protein>
    <submittedName>
        <fullName evidence="2">Uncharacterized protein</fullName>
    </submittedName>
</protein>
<dbReference type="Proteomes" id="UP001187192">
    <property type="component" value="Unassembled WGS sequence"/>
</dbReference>
<proteinExistence type="predicted"/>
<dbReference type="AlphaFoldDB" id="A0AA88EDS2"/>
<evidence type="ECO:0000313" key="2">
    <source>
        <dbReference type="EMBL" id="GMN72630.1"/>
    </source>
</evidence>
<gene>
    <name evidence="2" type="ORF">TIFTF001_052882</name>
</gene>
<accession>A0AA88EDS2</accession>
<reference evidence="2" key="1">
    <citation type="submission" date="2023-07" db="EMBL/GenBank/DDBJ databases">
        <title>draft genome sequence of fig (Ficus carica).</title>
        <authorList>
            <person name="Takahashi T."/>
            <person name="Nishimura K."/>
        </authorList>
    </citation>
    <scope>NUCLEOTIDE SEQUENCE</scope>
</reference>
<evidence type="ECO:0000256" key="1">
    <source>
        <dbReference type="SAM" id="MobiDB-lite"/>
    </source>
</evidence>
<name>A0AA88EDS2_FICCA</name>
<evidence type="ECO:0000313" key="3">
    <source>
        <dbReference type="Proteomes" id="UP001187192"/>
    </source>
</evidence>
<dbReference type="EMBL" id="BTGU01011707">
    <property type="protein sequence ID" value="GMN72630.1"/>
    <property type="molecule type" value="Genomic_DNA"/>
</dbReference>
<organism evidence="2 3">
    <name type="scientific">Ficus carica</name>
    <name type="common">Common fig</name>
    <dbReference type="NCBI Taxonomy" id="3494"/>
    <lineage>
        <taxon>Eukaryota</taxon>
        <taxon>Viridiplantae</taxon>
        <taxon>Streptophyta</taxon>
        <taxon>Embryophyta</taxon>
        <taxon>Tracheophyta</taxon>
        <taxon>Spermatophyta</taxon>
        <taxon>Magnoliopsida</taxon>
        <taxon>eudicotyledons</taxon>
        <taxon>Gunneridae</taxon>
        <taxon>Pentapetalae</taxon>
        <taxon>rosids</taxon>
        <taxon>fabids</taxon>
        <taxon>Rosales</taxon>
        <taxon>Moraceae</taxon>
        <taxon>Ficeae</taxon>
        <taxon>Ficus</taxon>
    </lineage>
</organism>
<sequence length="46" mass="5005">MASSTIHAASSILRRVPPRNSRGFPPLSCRTPPIPTLDKPVDFVDC</sequence>